<dbReference type="EMBL" id="BAABWN010000005">
    <property type="protein sequence ID" value="GAA6167878.1"/>
    <property type="molecule type" value="Genomic_DNA"/>
</dbReference>
<gene>
    <name evidence="1" type="ORF">NBRC116591_16890</name>
</gene>
<name>A0ABQ0A8A3_9GAMM</name>
<comment type="caution">
    <text evidence="1">The sequence shown here is derived from an EMBL/GenBank/DDBJ whole genome shotgun (WGS) entry which is preliminary data.</text>
</comment>
<protein>
    <submittedName>
        <fullName evidence="1">Uncharacterized protein</fullName>
    </submittedName>
</protein>
<evidence type="ECO:0000313" key="2">
    <source>
        <dbReference type="Proteomes" id="UP001465153"/>
    </source>
</evidence>
<keyword evidence="2" id="KW-1185">Reference proteome</keyword>
<organism evidence="1 2">
    <name type="scientific">Sessilibacter corallicola</name>
    <dbReference type="NCBI Taxonomy" id="2904075"/>
    <lineage>
        <taxon>Bacteria</taxon>
        <taxon>Pseudomonadati</taxon>
        <taxon>Pseudomonadota</taxon>
        <taxon>Gammaproteobacteria</taxon>
        <taxon>Cellvibrionales</taxon>
        <taxon>Cellvibrionaceae</taxon>
        <taxon>Sessilibacter</taxon>
    </lineage>
</organism>
<accession>A0ABQ0A8A3</accession>
<reference evidence="1 2" key="1">
    <citation type="submission" date="2024-04" db="EMBL/GenBank/DDBJ databases">
        <title>Draft genome sequence of Sessilibacter corallicola NBRC 116591.</title>
        <authorList>
            <person name="Miyakawa T."/>
            <person name="Kusuya Y."/>
            <person name="Miura T."/>
        </authorList>
    </citation>
    <scope>NUCLEOTIDE SEQUENCE [LARGE SCALE GENOMIC DNA]</scope>
    <source>
        <strain evidence="1 2">KU-00831-HH</strain>
    </source>
</reference>
<dbReference type="Proteomes" id="UP001465153">
    <property type="component" value="Unassembled WGS sequence"/>
</dbReference>
<proteinExistence type="predicted"/>
<dbReference type="RefSeq" id="WP_353302535.1">
    <property type="nucleotide sequence ID" value="NZ_BAABWN010000005.1"/>
</dbReference>
<sequence>MIEFKRYPHVKEIIEYYARKLDKSQVISFLESGIKSEKEAHQFSKFILLMIDSMAKDMQNNVSVLGSVDNTSMIPDIDYEVSLYLSNIGMEDIWDQVCDEG</sequence>
<evidence type="ECO:0000313" key="1">
    <source>
        <dbReference type="EMBL" id="GAA6167878.1"/>
    </source>
</evidence>